<dbReference type="AlphaFoldDB" id="A0A392RCI1"/>
<dbReference type="Proteomes" id="UP000265520">
    <property type="component" value="Unassembled WGS sequence"/>
</dbReference>
<evidence type="ECO:0000313" key="1">
    <source>
        <dbReference type="EMBL" id="MCI33490.1"/>
    </source>
</evidence>
<comment type="caution">
    <text evidence="1">The sequence shown here is derived from an EMBL/GenBank/DDBJ whole genome shotgun (WGS) entry which is preliminary data.</text>
</comment>
<dbReference type="EMBL" id="LXQA010204805">
    <property type="protein sequence ID" value="MCI33490.1"/>
    <property type="molecule type" value="Genomic_DNA"/>
</dbReference>
<reference evidence="1 2" key="1">
    <citation type="journal article" date="2018" name="Front. Plant Sci.">
        <title>Red Clover (Trifolium pratense) and Zigzag Clover (T. medium) - A Picture of Genomic Similarities and Differences.</title>
        <authorList>
            <person name="Dluhosova J."/>
            <person name="Istvanek J."/>
            <person name="Nedelnik J."/>
            <person name="Repkova J."/>
        </authorList>
    </citation>
    <scope>NUCLEOTIDE SEQUENCE [LARGE SCALE GENOMIC DNA]</scope>
    <source>
        <strain evidence="2">cv. 10/8</strain>
        <tissue evidence="1">Leaf</tissue>
    </source>
</reference>
<name>A0A392RCI1_9FABA</name>
<keyword evidence="2" id="KW-1185">Reference proteome</keyword>
<protein>
    <submittedName>
        <fullName evidence="1">Uncharacterized protein</fullName>
    </submittedName>
</protein>
<sequence>MKLKWEWIQWRNSWDLRRARLVRYGFVWEDERGKERWRKMLVVWQPMERWDWNEKREMERRSSVTASGVHVIEGL</sequence>
<accession>A0A392RCI1</accession>
<evidence type="ECO:0000313" key="2">
    <source>
        <dbReference type="Proteomes" id="UP000265520"/>
    </source>
</evidence>
<proteinExistence type="predicted"/>
<organism evidence="1 2">
    <name type="scientific">Trifolium medium</name>
    <dbReference type="NCBI Taxonomy" id="97028"/>
    <lineage>
        <taxon>Eukaryota</taxon>
        <taxon>Viridiplantae</taxon>
        <taxon>Streptophyta</taxon>
        <taxon>Embryophyta</taxon>
        <taxon>Tracheophyta</taxon>
        <taxon>Spermatophyta</taxon>
        <taxon>Magnoliopsida</taxon>
        <taxon>eudicotyledons</taxon>
        <taxon>Gunneridae</taxon>
        <taxon>Pentapetalae</taxon>
        <taxon>rosids</taxon>
        <taxon>fabids</taxon>
        <taxon>Fabales</taxon>
        <taxon>Fabaceae</taxon>
        <taxon>Papilionoideae</taxon>
        <taxon>50 kb inversion clade</taxon>
        <taxon>NPAAA clade</taxon>
        <taxon>Hologalegina</taxon>
        <taxon>IRL clade</taxon>
        <taxon>Trifolieae</taxon>
        <taxon>Trifolium</taxon>
    </lineage>
</organism>